<accession>A0A6C0JI20</accession>
<dbReference type="EMBL" id="MN740411">
    <property type="protein sequence ID" value="QHU05312.1"/>
    <property type="molecule type" value="Genomic_DNA"/>
</dbReference>
<sequence length="131" mass="15577">MLTDEDEQKLKELEEMQAQKQPMMVWQWAAISKLKAAKEPVPKGMEPDDYNTFHRLNIKQWAYQIKLTAEEAAQLRTLNGVMCRWMEIEAKREYEEYMRGPPIEPVASMGMCLPTPYRDAWMSQRPQPQRW</sequence>
<proteinExistence type="predicted"/>
<protein>
    <submittedName>
        <fullName evidence="1">Uncharacterized protein</fullName>
    </submittedName>
</protein>
<name>A0A6C0JI20_9ZZZZ</name>
<evidence type="ECO:0000313" key="1">
    <source>
        <dbReference type="EMBL" id="QHU05312.1"/>
    </source>
</evidence>
<reference evidence="1" key="1">
    <citation type="journal article" date="2020" name="Nature">
        <title>Giant virus diversity and host interactions through global metagenomics.</title>
        <authorList>
            <person name="Schulz F."/>
            <person name="Roux S."/>
            <person name="Paez-Espino D."/>
            <person name="Jungbluth S."/>
            <person name="Walsh D.A."/>
            <person name="Denef V.J."/>
            <person name="McMahon K.D."/>
            <person name="Konstantinidis K.T."/>
            <person name="Eloe-Fadrosh E.A."/>
            <person name="Kyrpides N.C."/>
            <person name="Woyke T."/>
        </authorList>
    </citation>
    <scope>NUCLEOTIDE SEQUENCE</scope>
    <source>
        <strain evidence="1">GVMAG-M-3300027734-16</strain>
    </source>
</reference>
<dbReference type="AlphaFoldDB" id="A0A6C0JI20"/>
<organism evidence="1">
    <name type="scientific">viral metagenome</name>
    <dbReference type="NCBI Taxonomy" id="1070528"/>
    <lineage>
        <taxon>unclassified sequences</taxon>
        <taxon>metagenomes</taxon>
        <taxon>organismal metagenomes</taxon>
    </lineage>
</organism>